<proteinExistence type="predicted"/>
<reference evidence="2 3" key="2">
    <citation type="journal article" date="2018" name="New Phytol.">
        <title>High intraspecific genome diversity in the model arbuscular mycorrhizal symbiont Rhizophagus irregularis.</title>
        <authorList>
            <person name="Chen E.C.H."/>
            <person name="Morin E."/>
            <person name="Beaudet D."/>
            <person name="Noel J."/>
            <person name="Yildirir G."/>
            <person name="Ndikumana S."/>
            <person name="Charron P."/>
            <person name="St-Onge C."/>
            <person name="Giorgi J."/>
            <person name="Kruger M."/>
            <person name="Marton T."/>
            <person name="Ropars J."/>
            <person name="Grigoriev I.V."/>
            <person name="Hainaut M."/>
            <person name="Henrissat B."/>
            <person name="Roux C."/>
            <person name="Martin F."/>
            <person name="Corradi N."/>
        </authorList>
    </citation>
    <scope>NUCLEOTIDE SEQUENCE [LARGE SCALE GENOMIC DNA]</scope>
    <source>
        <strain evidence="2 3">DAOM 197198</strain>
    </source>
</reference>
<dbReference type="Pfam" id="PF01266">
    <property type="entry name" value="DAO"/>
    <property type="match status" value="1"/>
</dbReference>
<dbReference type="Gene3D" id="3.30.9.10">
    <property type="entry name" value="D-Amino Acid Oxidase, subunit A, domain 2"/>
    <property type="match status" value="1"/>
</dbReference>
<dbReference type="Gene3D" id="3.50.50.60">
    <property type="entry name" value="FAD/NAD(P)-binding domain"/>
    <property type="match status" value="2"/>
</dbReference>
<organism evidence="2 3">
    <name type="scientific">Rhizophagus irregularis (strain DAOM 181602 / DAOM 197198 / MUCL 43194)</name>
    <name type="common">Arbuscular mycorrhizal fungus</name>
    <name type="synonym">Glomus intraradices</name>
    <dbReference type="NCBI Taxonomy" id="747089"/>
    <lineage>
        <taxon>Eukaryota</taxon>
        <taxon>Fungi</taxon>
        <taxon>Fungi incertae sedis</taxon>
        <taxon>Mucoromycota</taxon>
        <taxon>Glomeromycotina</taxon>
        <taxon>Glomeromycetes</taxon>
        <taxon>Glomerales</taxon>
        <taxon>Glomeraceae</taxon>
        <taxon>Rhizophagus</taxon>
    </lineage>
</organism>
<dbReference type="VEuPathDB" id="FungiDB:RhiirFUN_015051"/>
<dbReference type="EMBL" id="AUPC02000040">
    <property type="protein sequence ID" value="POG77489.1"/>
    <property type="molecule type" value="Genomic_DNA"/>
</dbReference>
<dbReference type="InterPro" id="IPR010916">
    <property type="entry name" value="TonB_box_CS"/>
</dbReference>
<gene>
    <name evidence="2" type="ORF">GLOIN_2v1547369</name>
</gene>
<dbReference type="InterPro" id="IPR006076">
    <property type="entry name" value="FAD-dep_OxRdtase"/>
</dbReference>
<reference evidence="2 3" key="1">
    <citation type="journal article" date="2013" name="Proc. Natl. Acad. Sci. U.S.A.">
        <title>Genome of an arbuscular mycorrhizal fungus provides insight into the oldest plant symbiosis.</title>
        <authorList>
            <person name="Tisserant E."/>
            <person name="Malbreil M."/>
            <person name="Kuo A."/>
            <person name="Kohler A."/>
            <person name="Symeonidi A."/>
            <person name="Balestrini R."/>
            <person name="Charron P."/>
            <person name="Duensing N."/>
            <person name="Frei Dit Frey N."/>
            <person name="Gianinazzi-Pearson V."/>
            <person name="Gilbert L.B."/>
            <person name="Handa Y."/>
            <person name="Herr J.R."/>
            <person name="Hijri M."/>
            <person name="Koul R."/>
            <person name="Kawaguchi M."/>
            <person name="Krajinski F."/>
            <person name="Lammers P.J."/>
            <person name="Masclaux F.G."/>
            <person name="Murat C."/>
            <person name="Morin E."/>
            <person name="Ndikumana S."/>
            <person name="Pagni M."/>
            <person name="Petitpierre D."/>
            <person name="Requena N."/>
            <person name="Rosikiewicz P."/>
            <person name="Riley R."/>
            <person name="Saito K."/>
            <person name="San Clemente H."/>
            <person name="Shapiro H."/>
            <person name="van Tuinen D."/>
            <person name="Becard G."/>
            <person name="Bonfante P."/>
            <person name="Paszkowski U."/>
            <person name="Shachar-Hill Y.Y."/>
            <person name="Tuskan G.A."/>
            <person name="Young P.W."/>
            <person name="Sanders I.R."/>
            <person name="Henrissat B."/>
            <person name="Rensing S.A."/>
            <person name="Grigoriev I.V."/>
            <person name="Corradi N."/>
            <person name="Roux C."/>
            <person name="Martin F."/>
        </authorList>
    </citation>
    <scope>NUCLEOTIDE SEQUENCE [LARGE SCALE GENOMIC DNA]</scope>
    <source>
        <strain evidence="2 3">DAOM 197198</strain>
    </source>
</reference>
<dbReference type="Proteomes" id="UP000018888">
    <property type="component" value="Unassembled WGS sequence"/>
</dbReference>
<dbReference type="AlphaFoldDB" id="A0A2P4QIM2"/>
<comment type="caution">
    <text evidence="2">The sequence shown here is derived from an EMBL/GenBank/DDBJ whole genome shotgun (WGS) entry which is preliminary data.</text>
</comment>
<dbReference type="PROSITE" id="PS00430">
    <property type="entry name" value="TONB_DEPENDENT_REC_1"/>
    <property type="match status" value="1"/>
</dbReference>
<sequence length="403" mass="44054">MTESVSRHIAILGGGVIGSSIAYHITLLNRDPNLKVTVIEQTAIASAASGRAGGFLSYDWCDGGPLQDLARKSFKLHAELAKTLNGKKRYDYRVVDTLSVTASMKAVSVKAPPTDWLKSGVITKYKQIGTTKTTAQLHPYKFTQTLIEEAESRGAQVKIARVEGLEFDAYKVSGVRLSTDETISVDTIIIAMGPWSGEALSWLVKKSGRAYQLPDVSGQRAHSIVIRPSVPISAHVCFVSLNLGRKFAEPEIYPRPDGEVYISGECDESPLPPSADQYVPNPTAIKNLKSNINTLSPEILGVAPVIKESCCYMPISDDDKPLIGKVPWLDGVYLATGHSVWGILNSSGTGRVIAEMVLEGQAKFADQVLNLTTKETFSRDFFFFFSKKEKAFTTIPYFIIDIK</sequence>
<name>A0A2P4QIM2_RHIID</name>
<evidence type="ECO:0000313" key="2">
    <source>
        <dbReference type="EMBL" id="POG77489.1"/>
    </source>
</evidence>
<evidence type="ECO:0000259" key="1">
    <source>
        <dbReference type="Pfam" id="PF01266"/>
    </source>
</evidence>
<dbReference type="InterPro" id="IPR036188">
    <property type="entry name" value="FAD/NAD-bd_sf"/>
</dbReference>
<dbReference type="PANTHER" id="PTHR13847:SF150">
    <property type="entry name" value="OXIDOREDUCTASE TDA3-RELATED"/>
    <property type="match status" value="1"/>
</dbReference>
<evidence type="ECO:0000313" key="3">
    <source>
        <dbReference type="Proteomes" id="UP000018888"/>
    </source>
</evidence>
<accession>A0A2P4QIM2</accession>
<feature type="domain" description="FAD dependent oxidoreductase" evidence="1">
    <location>
        <begin position="9"/>
        <end position="356"/>
    </location>
</feature>
<dbReference type="SUPFAM" id="SSF51905">
    <property type="entry name" value="FAD/NAD(P)-binding domain"/>
    <property type="match status" value="1"/>
</dbReference>
<keyword evidence="3" id="KW-1185">Reference proteome</keyword>
<dbReference type="PANTHER" id="PTHR13847">
    <property type="entry name" value="SARCOSINE DEHYDROGENASE-RELATED"/>
    <property type="match status" value="1"/>
</dbReference>
<protein>
    <submittedName>
        <fullName evidence="2">FAD dependent oxidoreductase</fullName>
    </submittedName>
</protein>
<dbReference type="GO" id="GO:0005737">
    <property type="term" value="C:cytoplasm"/>
    <property type="evidence" value="ECO:0007669"/>
    <property type="project" value="TreeGrafter"/>
</dbReference>